<organism evidence="2 3">
    <name type="scientific">Oceanibacterium hippocampi</name>
    <dbReference type="NCBI Taxonomy" id="745714"/>
    <lineage>
        <taxon>Bacteria</taxon>
        <taxon>Pseudomonadati</taxon>
        <taxon>Pseudomonadota</taxon>
        <taxon>Alphaproteobacteria</taxon>
        <taxon>Sneathiellales</taxon>
        <taxon>Sneathiellaceae</taxon>
        <taxon>Oceanibacterium</taxon>
    </lineage>
</organism>
<accession>A0A1Y5TVV7</accession>
<feature type="region of interest" description="Disordered" evidence="1">
    <location>
        <begin position="152"/>
        <end position="197"/>
    </location>
</feature>
<dbReference type="RefSeq" id="WP_085884583.1">
    <property type="nucleotide sequence ID" value="NZ_FWFR01000003.1"/>
</dbReference>
<proteinExistence type="predicted"/>
<dbReference type="InParanoid" id="A0A1Y5TVV7"/>
<dbReference type="Proteomes" id="UP000193200">
    <property type="component" value="Unassembled WGS sequence"/>
</dbReference>
<evidence type="ECO:0000313" key="3">
    <source>
        <dbReference type="Proteomes" id="UP000193200"/>
    </source>
</evidence>
<gene>
    <name evidence="2" type="ORF">OCH7691_03216</name>
</gene>
<feature type="compositionally biased region" description="Low complexity" evidence="1">
    <location>
        <begin position="25"/>
        <end position="39"/>
    </location>
</feature>
<sequence>MSDLRGTSSVPASGVSAPGPASRGQAPTPVAAPQPAAATGGHADPAYDLSGAIARLRIGARLEAIVQQQTPAGETVIQSDAGRFTVVLPRALPPATRLSLEILGLGQAIRAILVSIDGRVIAQPAEIALHPTGNAPTQGGYSALIQNAGRAAPAGAVPPAPLLPPGPTTAAPPPPSQPPAHGPPSYGPPTAPTLPSTAIAAAPNIPAGVGGSSNIATAAPGPMTSGPNMQQAAVPNIPASGSVPAPSPTAIATPHPASLPATALSFAAGEAPITQGRALRAFVVSSGAGAPPTQSAFATGEVLNIRIVPASNGDAANRFTGIATSPGLAGNLQVRIGTSLLQIDSRAALPAGQEVTFAITGRTPPAPLAPLLLPATGHPASEFASHWPALEQAIGVLAAIDPGYAGQLAASRIPTAGPRLAADILFFLAALGNNGVGSWLGHDATAALERAGRRDLLARLDDDFATLSRLARDRQDSEWRTLLVPFYDGRDLQQLSVFLRHPRRDDTDGEKSGEETRFVLDLELQSMGPLQIDGWLRRRRLDLYVRSQRVLPISLRRGVAAIFEESLAITGITGGLSFQVVRPFPVDPRGDIESRAAHEAFLA</sequence>
<feature type="compositionally biased region" description="Pro residues" evidence="1">
    <location>
        <begin position="156"/>
        <end position="192"/>
    </location>
</feature>
<keyword evidence="3" id="KW-1185">Reference proteome</keyword>
<dbReference type="EMBL" id="FWFR01000003">
    <property type="protein sequence ID" value="SLN69628.1"/>
    <property type="molecule type" value="Genomic_DNA"/>
</dbReference>
<evidence type="ECO:0000313" key="2">
    <source>
        <dbReference type="EMBL" id="SLN69628.1"/>
    </source>
</evidence>
<dbReference type="OrthoDB" id="8479549at2"/>
<feature type="region of interest" description="Disordered" evidence="1">
    <location>
        <begin position="216"/>
        <end position="256"/>
    </location>
</feature>
<reference evidence="2 3" key="1">
    <citation type="submission" date="2017-03" db="EMBL/GenBank/DDBJ databases">
        <authorList>
            <person name="Afonso C.L."/>
            <person name="Miller P.J."/>
            <person name="Scott M.A."/>
            <person name="Spackman E."/>
            <person name="Goraichik I."/>
            <person name="Dimitrov K.M."/>
            <person name="Suarez D.L."/>
            <person name="Swayne D.E."/>
        </authorList>
    </citation>
    <scope>NUCLEOTIDE SEQUENCE [LARGE SCALE GENOMIC DNA]</scope>
    <source>
        <strain evidence="2 3">CECT 7691</strain>
    </source>
</reference>
<feature type="region of interest" description="Disordered" evidence="1">
    <location>
        <begin position="1"/>
        <end position="43"/>
    </location>
</feature>
<feature type="compositionally biased region" description="Polar residues" evidence="1">
    <location>
        <begin position="1"/>
        <end position="11"/>
    </location>
</feature>
<protein>
    <recommendedName>
        <fullName evidence="4">Flagellar hook-length control protein FliK</fullName>
    </recommendedName>
</protein>
<evidence type="ECO:0000256" key="1">
    <source>
        <dbReference type="SAM" id="MobiDB-lite"/>
    </source>
</evidence>
<name>A0A1Y5TVV7_9PROT</name>
<dbReference type="AlphaFoldDB" id="A0A1Y5TVV7"/>
<evidence type="ECO:0008006" key="4">
    <source>
        <dbReference type="Google" id="ProtNLM"/>
    </source>
</evidence>